<evidence type="ECO:0000313" key="3">
    <source>
        <dbReference type="EMBL" id="KKN41662.1"/>
    </source>
</evidence>
<proteinExistence type="predicted"/>
<dbReference type="InterPro" id="IPR027417">
    <property type="entry name" value="P-loop_NTPase"/>
</dbReference>
<organism evidence="3">
    <name type="scientific">marine sediment metagenome</name>
    <dbReference type="NCBI Taxonomy" id="412755"/>
    <lineage>
        <taxon>unclassified sequences</taxon>
        <taxon>metagenomes</taxon>
        <taxon>ecological metagenomes</taxon>
    </lineage>
</organism>
<dbReference type="InterPro" id="IPR006762">
    <property type="entry name" value="Gtr1_RagA"/>
</dbReference>
<dbReference type="Pfam" id="PF04670">
    <property type="entry name" value="Gtr1_RagA"/>
    <property type="match status" value="1"/>
</dbReference>
<evidence type="ECO:0000256" key="2">
    <source>
        <dbReference type="ARBA" id="ARBA00023134"/>
    </source>
</evidence>
<accession>A0A0F9QXE6</accession>
<reference evidence="3" key="1">
    <citation type="journal article" date="2015" name="Nature">
        <title>Complex archaea that bridge the gap between prokaryotes and eukaryotes.</title>
        <authorList>
            <person name="Spang A."/>
            <person name="Saw J.H."/>
            <person name="Jorgensen S.L."/>
            <person name="Zaremba-Niedzwiedzka K."/>
            <person name="Martijn J."/>
            <person name="Lind A.E."/>
            <person name="van Eijk R."/>
            <person name="Schleper C."/>
            <person name="Guy L."/>
            <person name="Ettema T.J."/>
        </authorList>
    </citation>
    <scope>NUCLEOTIDE SEQUENCE</scope>
</reference>
<protein>
    <recommendedName>
        <fullName evidence="4">G domain-containing protein</fullName>
    </recommendedName>
</protein>
<name>A0A0F9QXE6_9ZZZZ</name>
<gene>
    <name evidence="3" type="ORF">LCGC14_0721080</name>
</gene>
<keyword evidence="1" id="KW-0547">Nucleotide-binding</keyword>
<dbReference type="EMBL" id="LAZR01001634">
    <property type="protein sequence ID" value="KKN41662.1"/>
    <property type="molecule type" value="Genomic_DNA"/>
</dbReference>
<evidence type="ECO:0008006" key="4">
    <source>
        <dbReference type="Google" id="ProtNLM"/>
    </source>
</evidence>
<dbReference type="Gene3D" id="3.40.50.300">
    <property type="entry name" value="P-loop containing nucleotide triphosphate hydrolases"/>
    <property type="match status" value="1"/>
</dbReference>
<comment type="caution">
    <text evidence="3">The sequence shown here is derived from an EMBL/GenBank/DDBJ whole genome shotgun (WGS) entry which is preliminary data.</text>
</comment>
<evidence type="ECO:0000256" key="1">
    <source>
        <dbReference type="ARBA" id="ARBA00022741"/>
    </source>
</evidence>
<keyword evidence="2" id="KW-0342">GTP-binding</keyword>
<dbReference type="AlphaFoldDB" id="A0A0F9QXE6"/>
<dbReference type="GO" id="GO:0005525">
    <property type="term" value="F:GTP binding"/>
    <property type="evidence" value="ECO:0007669"/>
    <property type="project" value="UniProtKB-KW"/>
</dbReference>
<sequence>MKISLVGLSGCGKTSVYSVAFAAKTPEDTKGLAPTILYETRRP</sequence>